<dbReference type="AlphaFoldDB" id="A0A1Y1CLQ5"/>
<dbReference type="KEGG" id="mbas:ALGA_3048"/>
<proteinExistence type="predicted"/>
<gene>
    <name evidence="1" type="ORF">ALGA_3048</name>
</gene>
<evidence type="ECO:0000313" key="1">
    <source>
        <dbReference type="EMBL" id="BAX81348.1"/>
    </source>
</evidence>
<dbReference type="EMBL" id="AP018042">
    <property type="protein sequence ID" value="BAX81348.1"/>
    <property type="molecule type" value="Genomic_DNA"/>
</dbReference>
<reference evidence="1 2" key="1">
    <citation type="journal article" date="2018" name="Mar. Genomics">
        <title>Complete genome sequence of Marinifilaceae bacterium strain SPP2, isolated from the Antarctic marine sediment.</title>
        <authorList>
            <person name="Watanabe M."/>
            <person name="Kojima H."/>
            <person name="Fukui M."/>
        </authorList>
    </citation>
    <scope>NUCLEOTIDE SEQUENCE [LARGE SCALE GENOMIC DNA]</scope>
    <source>
        <strain evidence="1 2">SPP2</strain>
    </source>
</reference>
<dbReference type="OrthoDB" id="658622at2"/>
<protein>
    <recommendedName>
        <fullName evidence="3">DUF3822 domain-containing protein</fullName>
    </recommendedName>
</protein>
<keyword evidence="2" id="KW-1185">Reference proteome</keyword>
<reference evidence="2" key="2">
    <citation type="journal article" date="2020" name="Antonie Van Leeuwenhoek">
        <title>Labilibaculum antarcticum sp. nov., a novel facultative anaerobic, psychrotorelant bacterium isolated from marine sediment of Antarctica.</title>
        <authorList>
            <person name="Watanabe M."/>
            <person name="Kojima H."/>
            <person name="Fukui M."/>
        </authorList>
    </citation>
    <scope>NUCLEOTIDE SEQUENCE [LARGE SCALE GENOMIC DNA]</scope>
    <source>
        <strain evidence="2">SPP2</strain>
    </source>
</reference>
<sequence length="282" mass="33243">MNDLVFVDSSFDKNKTKEYTLSIQLGLDGFSFSILNENKKCIALNKFIPFKKNSDNIPINSFIEIIRNNELLNLNFREVSLLWISDKVLLIPSEFFSEDFAYDSFQLSHSIQKQECLEWNEFPELKSWIVFSFPKNIKEFIQSHFDNSKLYHQCLPFYREALNQKIAENHPPVFLNVQNYFFHVIIPDRNGKHFINTFPYSSSSDLAYYVLNIFKQQKLNNERSKLTIDGAVQEDEKVIILLKKYLGQVEVKSLPSEFRINNSISQKEYNQFINLLNLSRCE</sequence>
<dbReference type="Proteomes" id="UP000218267">
    <property type="component" value="Chromosome"/>
</dbReference>
<evidence type="ECO:0000313" key="2">
    <source>
        <dbReference type="Proteomes" id="UP000218267"/>
    </source>
</evidence>
<dbReference type="RefSeq" id="WP_096430673.1">
    <property type="nucleotide sequence ID" value="NZ_AP018042.1"/>
</dbReference>
<dbReference type="Gene3D" id="3.30.420.250">
    <property type="match status" value="1"/>
</dbReference>
<dbReference type="Pfam" id="PF12864">
    <property type="entry name" value="DUF3822"/>
    <property type="match status" value="1"/>
</dbReference>
<evidence type="ECO:0008006" key="3">
    <source>
        <dbReference type="Google" id="ProtNLM"/>
    </source>
</evidence>
<organism evidence="1 2">
    <name type="scientific">Labilibaculum antarcticum</name>
    <dbReference type="NCBI Taxonomy" id="1717717"/>
    <lineage>
        <taxon>Bacteria</taxon>
        <taxon>Pseudomonadati</taxon>
        <taxon>Bacteroidota</taxon>
        <taxon>Bacteroidia</taxon>
        <taxon>Marinilabiliales</taxon>
        <taxon>Marinifilaceae</taxon>
        <taxon>Labilibaculum</taxon>
    </lineage>
</organism>
<dbReference type="Gene3D" id="3.30.420.260">
    <property type="match status" value="1"/>
</dbReference>
<dbReference type="InterPro" id="IPR024213">
    <property type="entry name" value="DUF3822"/>
</dbReference>
<dbReference type="CDD" id="cd24013">
    <property type="entry name" value="ASKHA_ATPase_BT3980-like"/>
    <property type="match status" value="1"/>
</dbReference>
<accession>A0A1Y1CLQ5</accession>
<name>A0A1Y1CLQ5_9BACT</name>